<comment type="caution">
    <text evidence="1">The sequence shown here is derived from an EMBL/GenBank/DDBJ whole genome shotgun (WGS) entry which is preliminary data.</text>
</comment>
<dbReference type="AlphaFoldDB" id="A0AAV1ICE6"/>
<evidence type="ECO:0008006" key="3">
    <source>
        <dbReference type="Google" id="ProtNLM"/>
    </source>
</evidence>
<gene>
    <name evidence="1" type="ORF">CVIRNUC_008229</name>
</gene>
<proteinExistence type="predicted"/>
<dbReference type="InterPro" id="IPR053284">
    <property type="entry name" value="RGS1-HXK1_interactor"/>
</dbReference>
<name>A0AAV1ICE6_9CHLO</name>
<reference evidence="1 2" key="1">
    <citation type="submission" date="2023-10" db="EMBL/GenBank/DDBJ databases">
        <authorList>
            <person name="Maclean D."/>
            <person name="Macfadyen A."/>
        </authorList>
    </citation>
    <scope>NUCLEOTIDE SEQUENCE [LARGE SCALE GENOMIC DNA]</scope>
</reference>
<keyword evidence="2" id="KW-1185">Reference proteome</keyword>
<accession>A0AAV1ICE6</accession>
<dbReference type="PANTHER" id="PTHR34554:SF2">
    <property type="entry name" value="RGS1-HXK1-INTERACTING PROTEIN 1"/>
    <property type="match status" value="1"/>
</dbReference>
<dbReference type="EMBL" id="CAUYUE010000011">
    <property type="protein sequence ID" value="CAK0785024.1"/>
    <property type="molecule type" value="Genomic_DNA"/>
</dbReference>
<organism evidence="1 2">
    <name type="scientific">Coccomyxa viridis</name>
    <dbReference type="NCBI Taxonomy" id="1274662"/>
    <lineage>
        <taxon>Eukaryota</taxon>
        <taxon>Viridiplantae</taxon>
        <taxon>Chlorophyta</taxon>
        <taxon>core chlorophytes</taxon>
        <taxon>Trebouxiophyceae</taxon>
        <taxon>Trebouxiophyceae incertae sedis</taxon>
        <taxon>Coccomyxaceae</taxon>
        <taxon>Coccomyxa</taxon>
    </lineage>
</organism>
<protein>
    <recommendedName>
        <fullName evidence="3">DUF3618 domain-containing protein</fullName>
    </recommendedName>
</protein>
<evidence type="ECO:0000313" key="1">
    <source>
        <dbReference type="EMBL" id="CAK0785024.1"/>
    </source>
</evidence>
<evidence type="ECO:0000313" key="2">
    <source>
        <dbReference type="Proteomes" id="UP001314263"/>
    </source>
</evidence>
<dbReference type="PANTHER" id="PTHR34554">
    <property type="entry name" value="RGS1-HXK1-INTERACTING PROTEIN 1"/>
    <property type="match status" value="1"/>
</dbReference>
<sequence>MGEDKEDKPSTNTVNVVRDQLWAAADKSTQAVDEGIQAASHAVKYGAVRGKEEIDKARARSQSFLDTGVAHYKDFEEQVFHKLKDGVHIAREHETASIAGLTAAALLLLPGPRRFLYRRTFGRLRNEQATYASAEVRAKSLAEMQQADAAEAEKLLQRQQAAEAQYDQGLSKLRATARQLQSLASRVRSRETSAETLIKTLRELPNKEALALRSEVAMQAAAAKSRRRLLEKSIWNIAKRDI</sequence>
<dbReference type="Proteomes" id="UP001314263">
    <property type="component" value="Unassembled WGS sequence"/>
</dbReference>